<evidence type="ECO:0000259" key="1">
    <source>
        <dbReference type="Pfam" id="PF03435"/>
    </source>
</evidence>
<dbReference type="Gene3D" id="3.30.360.30">
    <property type="entry name" value="homospermidine synthase like"/>
    <property type="match status" value="1"/>
</dbReference>
<organism evidence="3 4">
    <name type="scientific">Lacibacterium aquatile</name>
    <dbReference type="NCBI Taxonomy" id="1168082"/>
    <lineage>
        <taxon>Bacteria</taxon>
        <taxon>Pseudomonadati</taxon>
        <taxon>Pseudomonadota</taxon>
        <taxon>Alphaproteobacteria</taxon>
        <taxon>Rhodospirillales</taxon>
        <taxon>Rhodospirillaceae</taxon>
    </lineage>
</organism>
<reference evidence="4" key="1">
    <citation type="journal article" date="2019" name="Int. J. Syst. Evol. Microbiol.">
        <title>The Global Catalogue of Microorganisms (GCM) 10K type strain sequencing project: providing services to taxonomists for standard genome sequencing and annotation.</title>
        <authorList>
            <consortium name="The Broad Institute Genomics Platform"/>
            <consortium name="The Broad Institute Genome Sequencing Center for Infectious Disease"/>
            <person name="Wu L."/>
            <person name="Ma J."/>
        </authorList>
    </citation>
    <scope>NUCLEOTIDE SEQUENCE [LARGE SCALE GENOMIC DNA]</scope>
    <source>
        <strain evidence="4">CGMCC 1.19062</strain>
    </source>
</reference>
<gene>
    <name evidence="3" type="ORF">ACFSM5_06275</name>
</gene>
<accession>A0ABW5DPK7</accession>
<dbReference type="Pfam" id="PF03435">
    <property type="entry name" value="Sacchrp_dh_NADP"/>
    <property type="match status" value="1"/>
</dbReference>
<name>A0ABW5DPK7_9PROT</name>
<dbReference type="Pfam" id="PF16653">
    <property type="entry name" value="Sacchrp_dh_C"/>
    <property type="match status" value="1"/>
</dbReference>
<dbReference type="InterPro" id="IPR005097">
    <property type="entry name" value="Sacchrp_dh_NADP-bd"/>
</dbReference>
<protein>
    <submittedName>
        <fullName evidence="3">Saccharopine dehydrogenase NADP-binding domain-containing protein</fullName>
    </submittedName>
</protein>
<keyword evidence="4" id="KW-1185">Reference proteome</keyword>
<feature type="domain" description="Saccharopine dehydrogenase-like C-terminal" evidence="2">
    <location>
        <begin position="157"/>
        <end position="438"/>
    </location>
</feature>
<sequence>MYKKVPFSGRIVMLGYGSVGQCVLPVIERHFEMPLEKVTVIEADNHTDKFAPFSKKGMNYKIVTLDPNNLAEILGQHLSAGDLLINLTAGVDAMAIISWCQDAGVLYVDTSLEPWADSYGELSLPSWSRTHYNSHETIRHAAKSWRKDGPTAVVTHGANPGIVNHFVKAATLDIAKAMDLSFTTPTTREDWADLFRRTGTKVIHISERDTQVSSKPKEPDEFVNTWSVLGFWGEATYPAEMGWGTHEKRLPPLGQHFTFGPGNAIYMDKPGGLTQVRSWVPKGGQIFGIVISHSESVTLSNYLTTYGEDGRPIWRPTVHYSYHPCQDAIVSLREVIMKDWEVPQKVRILQDEIVDGVDELGVLLMGHGKTSWWYGSQLSIHEARKVIPGQNATALQVCAGVISACVWAVTNPNMGYCEPEALPHAEILEIAKPYLGPVVSVQSDWTPHTERYDLFPEPWLDREDPWQFTNFLVR</sequence>
<dbReference type="EMBL" id="JBHUIP010000004">
    <property type="protein sequence ID" value="MFD2262488.1"/>
    <property type="molecule type" value="Genomic_DNA"/>
</dbReference>
<dbReference type="RefSeq" id="WP_379875449.1">
    <property type="nucleotide sequence ID" value="NZ_JBHUIP010000004.1"/>
</dbReference>
<dbReference type="Gene3D" id="3.40.50.720">
    <property type="entry name" value="NAD(P)-binding Rossmann-like Domain"/>
    <property type="match status" value="1"/>
</dbReference>
<feature type="domain" description="Saccharopine dehydrogenase NADP binding" evidence="1">
    <location>
        <begin position="11"/>
        <end position="153"/>
    </location>
</feature>
<dbReference type="InterPro" id="IPR023181">
    <property type="entry name" value="Homospermid_syn-like_C"/>
</dbReference>
<evidence type="ECO:0000313" key="3">
    <source>
        <dbReference type="EMBL" id="MFD2262488.1"/>
    </source>
</evidence>
<dbReference type="Proteomes" id="UP001597295">
    <property type="component" value="Unassembled WGS sequence"/>
</dbReference>
<proteinExistence type="predicted"/>
<comment type="caution">
    <text evidence="3">The sequence shown here is derived from an EMBL/GenBank/DDBJ whole genome shotgun (WGS) entry which is preliminary data.</text>
</comment>
<evidence type="ECO:0000259" key="2">
    <source>
        <dbReference type="Pfam" id="PF16653"/>
    </source>
</evidence>
<evidence type="ECO:0000313" key="4">
    <source>
        <dbReference type="Proteomes" id="UP001597295"/>
    </source>
</evidence>
<dbReference type="InterPro" id="IPR032095">
    <property type="entry name" value="Sacchrp_dh-like_C"/>
</dbReference>